<organism evidence="1 2">
    <name type="scientific">Hibiscus sabdariffa</name>
    <name type="common">roselle</name>
    <dbReference type="NCBI Taxonomy" id="183260"/>
    <lineage>
        <taxon>Eukaryota</taxon>
        <taxon>Viridiplantae</taxon>
        <taxon>Streptophyta</taxon>
        <taxon>Embryophyta</taxon>
        <taxon>Tracheophyta</taxon>
        <taxon>Spermatophyta</taxon>
        <taxon>Magnoliopsida</taxon>
        <taxon>eudicotyledons</taxon>
        <taxon>Gunneridae</taxon>
        <taxon>Pentapetalae</taxon>
        <taxon>rosids</taxon>
        <taxon>malvids</taxon>
        <taxon>Malvales</taxon>
        <taxon>Malvaceae</taxon>
        <taxon>Malvoideae</taxon>
        <taxon>Hibiscus</taxon>
    </lineage>
</organism>
<evidence type="ECO:0000313" key="2">
    <source>
        <dbReference type="Proteomes" id="UP001472677"/>
    </source>
</evidence>
<evidence type="ECO:0000313" key="1">
    <source>
        <dbReference type="EMBL" id="KAK8574995.1"/>
    </source>
</evidence>
<gene>
    <name evidence="1" type="ORF">V6N12_062672</name>
</gene>
<name>A0ABR2F9J2_9ROSI</name>
<protein>
    <submittedName>
        <fullName evidence="1">Uncharacterized protein</fullName>
    </submittedName>
</protein>
<dbReference type="Proteomes" id="UP001472677">
    <property type="component" value="Unassembled WGS sequence"/>
</dbReference>
<sequence>MYRCSSLGELVDGEGNGVTVIPSLWSSKYVEAIEEGREYKYDAKAKDVELQESLAKAKTLDVSQMETARDEMEKKALEAINQLSKFEDFPKIHIDASVMGAIRDSFEERNPIAIVLVGELHEDTMFS</sequence>
<accession>A0ABR2F9J2</accession>
<comment type="caution">
    <text evidence="1">The sequence shown here is derived from an EMBL/GenBank/DDBJ whole genome shotgun (WGS) entry which is preliminary data.</text>
</comment>
<keyword evidence="2" id="KW-1185">Reference proteome</keyword>
<proteinExistence type="predicted"/>
<reference evidence="1 2" key="1">
    <citation type="journal article" date="2024" name="G3 (Bethesda)">
        <title>Genome assembly of Hibiscus sabdariffa L. provides insights into metabolisms of medicinal natural products.</title>
        <authorList>
            <person name="Kim T."/>
        </authorList>
    </citation>
    <scope>NUCLEOTIDE SEQUENCE [LARGE SCALE GENOMIC DNA]</scope>
    <source>
        <strain evidence="1">TK-2024</strain>
        <tissue evidence="1">Old leaves</tissue>
    </source>
</reference>
<dbReference type="EMBL" id="JBBPBM010000007">
    <property type="protein sequence ID" value="KAK8574995.1"/>
    <property type="molecule type" value="Genomic_DNA"/>
</dbReference>